<keyword evidence="4 6" id="KW-0067">ATP-binding</keyword>
<evidence type="ECO:0000256" key="3">
    <source>
        <dbReference type="ARBA" id="ARBA00022741"/>
    </source>
</evidence>
<dbReference type="PANTHER" id="PTHR42711:SF5">
    <property type="entry name" value="ABC TRANSPORTER ATP-BINDING PROTEIN NATA"/>
    <property type="match status" value="1"/>
</dbReference>
<dbReference type="InterPro" id="IPR003439">
    <property type="entry name" value="ABC_transporter-like_ATP-bd"/>
</dbReference>
<dbReference type="InterPro" id="IPR050763">
    <property type="entry name" value="ABC_transporter_ATP-binding"/>
</dbReference>
<dbReference type="Gene3D" id="3.40.50.300">
    <property type="entry name" value="P-loop containing nucleotide triphosphate hydrolases"/>
    <property type="match status" value="1"/>
</dbReference>
<feature type="domain" description="ABC transporter" evidence="5">
    <location>
        <begin position="2"/>
        <end position="232"/>
    </location>
</feature>
<dbReference type="PROSITE" id="PS00211">
    <property type="entry name" value="ABC_TRANSPORTER_1"/>
    <property type="match status" value="1"/>
</dbReference>
<dbReference type="Proteomes" id="UP000777784">
    <property type="component" value="Unassembled WGS sequence"/>
</dbReference>
<dbReference type="GO" id="GO:0016887">
    <property type="term" value="F:ATP hydrolysis activity"/>
    <property type="evidence" value="ECO:0007669"/>
    <property type="project" value="InterPro"/>
</dbReference>
<evidence type="ECO:0000256" key="1">
    <source>
        <dbReference type="ARBA" id="ARBA00005417"/>
    </source>
</evidence>
<dbReference type="InterPro" id="IPR025302">
    <property type="entry name" value="DrrA1/2-like_C"/>
</dbReference>
<comment type="similarity">
    <text evidence="1">Belongs to the ABC transporter superfamily.</text>
</comment>
<evidence type="ECO:0000259" key="5">
    <source>
        <dbReference type="PROSITE" id="PS50893"/>
    </source>
</evidence>
<dbReference type="PROSITE" id="PS50893">
    <property type="entry name" value="ABC_TRANSPORTER_2"/>
    <property type="match status" value="1"/>
</dbReference>
<dbReference type="SMART" id="SM00382">
    <property type="entry name" value="AAA"/>
    <property type="match status" value="1"/>
</dbReference>
<dbReference type="GO" id="GO:0005524">
    <property type="term" value="F:ATP binding"/>
    <property type="evidence" value="ECO:0007669"/>
    <property type="project" value="UniProtKB-KW"/>
</dbReference>
<reference evidence="6" key="1">
    <citation type="submission" date="2021-05" db="EMBL/GenBank/DDBJ databases">
        <title>Energy efficiency and biological interactions define the core microbiome of deep oligotrophic groundwater.</title>
        <authorList>
            <person name="Mehrshad M."/>
            <person name="Lopez-Fernandez M."/>
            <person name="Bell E."/>
            <person name="Bernier-Latmani R."/>
            <person name="Bertilsson S."/>
            <person name="Dopson M."/>
        </authorList>
    </citation>
    <scope>NUCLEOTIDE SEQUENCE</scope>
    <source>
        <strain evidence="6">Modern_marine.mb.64</strain>
    </source>
</reference>
<protein>
    <submittedName>
        <fullName evidence="6">ABC transporter ATP-binding protein</fullName>
    </submittedName>
</protein>
<evidence type="ECO:0000313" key="7">
    <source>
        <dbReference type="Proteomes" id="UP000777784"/>
    </source>
</evidence>
<dbReference type="InterPro" id="IPR003593">
    <property type="entry name" value="AAA+_ATPase"/>
</dbReference>
<comment type="caution">
    <text evidence="6">The sequence shown here is derived from an EMBL/GenBank/DDBJ whole genome shotgun (WGS) entry which is preliminary data.</text>
</comment>
<dbReference type="SUPFAM" id="SSF52540">
    <property type="entry name" value="P-loop containing nucleoside triphosphate hydrolases"/>
    <property type="match status" value="1"/>
</dbReference>
<dbReference type="Pfam" id="PF13732">
    <property type="entry name" value="DrrA1-3_C"/>
    <property type="match status" value="1"/>
</dbReference>
<keyword evidence="3" id="KW-0547">Nucleotide-binding</keyword>
<dbReference type="AlphaFoldDB" id="A0A948W7Z3"/>
<name>A0A948W7Z3_UNCEI</name>
<evidence type="ECO:0000256" key="2">
    <source>
        <dbReference type="ARBA" id="ARBA00022448"/>
    </source>
</evidence>
<dbReference type="EMBL" id="JAHJDP010000114">
    <property type="protein sequence ID" value="MBU2693114.1"/>
    <property type="molecule type" value="Genomic_DNA"/>
</dbReference>
<evidence type="ECO:0000313" key="6">
    <source>
        <dbReference type="EMBL" id="MBU2693114.1"/>
    </source>
</evidence>
<gene>
    <name evidence="6" type="ORF">KJ970_19530</name>
</gene>
<dbReference type="InterPro" id="IPR017871">
    <property type="entry name" value="ABC_transporter-like_CS"/>
</dbReference>
<keyword evidence="2" id="KW-0813">Transport</keyword>
<dbReference type="Pfam" id="PF00005">
    <property type="entry name" value="ABC_tran"/>
    <property type="match status" value="1"/>
</dbReference>
<proteinExistence type="inferred from homology"/>
<dbReference type="PANTHER" id="PTHR42711">
    <property type="entry name" value="ABC TRANSPORTER ATP-BINDING PROTEIN"/>
    <property type="match status" value="1"/>
</dbReference>
<dbReference type="InterPro" id="IPR027417">
    <property type="entry name" value="P-loop_NTPase"/>
</dbReference>
<accession>A0A948W7Z3</accession>
<organism evidence="6 7">
    <name type="scientific">Eiseniibacteriota bacterium</name>
    <dbReference type="NCBI Taxonomy" id="2212470"/>
    <lineage>
        <taxon>Bacteria</taxon>
        <taxon>Candidatus Eiseniibacteriota</taxon>
    </lineage>
</organism>
<sequence>MIQVNGLRKSFGSMAAVDGVKFRVDAGEVYGLLGPNGAGKTTTISMLCGLLHPDGGEILINGNDPWGSPDEVRRTMSVVPQDLAVYEDLTAKENLEFWGKLYDLSGAPLSRRVDEVLETIGLKDRACTRVSTYSGGMKRRLNLGMALIPNPKVLLLDEPTVGIDPQARLRILELVKSLAADGVAVLYTTHYMEEAQDICDRIGIMDGGKILATGTLEELTRLVGEGDLVTLRGEFTPDDLNTYLKQGPGLKIIRAEKGFALLSLDRAAAKMSQFLEELYGSSLKIQDLSIKPPTLQDVFIKLTGREFRN</sequence>
<evidence type="ECO:0000256" key="4">
    <source>
        <dbReference type="ARBA" id="ARBA00022840"/>
    </source>
</evidence>